<keyword evidence="10" id="KW-0067">ATP-binding</keyword>
<feature type="transmembrane region" description="Helical" evidence="16">
    <location>
        <begin position="241"/>
        <end position="262"/>
    </location>
</feature>
<reference evidence="20 21" key="1">
    <citation type="journal article" date="2019" name="Int. J. Syst. Evol. Microbiol.">
        <title>The Global Catalogue of Microorganisms (GCM) 10K type strain sequencing project: providing services to taxonomists for standard genome sequencing and annotation.</title>
        <authorList>
            <consortium name="The Broad Institute Genomics Platform"/>
            <consortium name="The Broad Institute Genome Sequencing Center for Infectious Disease"/>
            <person name="Wu L."/>
            <person name="Ma J."/>
        </authorList>
    </citation>
    <scope>NUCLEOTIDE SEQUENCE [LARGE SCALE GENOMIC DNA]</scope>
    <source>
        <strain evidence="20 21">JCM 16083</strain>
    </source>
</reference>
<dbReference type="CDD" id="cd17546">
    <property type="entry name" value="REC_hyHK_CKI1_RcsC-like"/>
    <property type="match status" value="1"/>
</dbReference>
<dbReference type="CDD" id="cd00082">
    <property type="entry name" value="HisKA"/>
    <property type="match status" value="1"/>
</dbReference>
<evidence type="ECO:0000256" key="5">
    <source>
        <dbReference type="ARBA" id="ARBA00022519"/>
    </source>
</evidence>
<dbReference type="SUPFAM" id="SSF52172">
    <property type="entry name" value="CheY-like"/>
    <property type="match status" value="1"/>
</dbReference>
<feature type="transmembrane region" description="Helical" evidence="16">
    <location>
        <begin position="12"/>
        <end position="29"/>
    </location>
</feature>
<evidence type="ECO:0000256" key="16">
    <source>
        <dbReference type="SAM" id="Phobius"/>
    </source>
</evidence>
<accession>A0ABN1MU58</accession>
<dbReference type="Pfam" id="PF00512">
    <property type="entry name" value="HisKA"/>
    <property type="match status" value="1"/>
</dbReference>
<comment type="caution">
    <text evidence="20">The sequence shown here is derived from an EMBL/GenBank/DDBJ whole genome shotgun (WGS) entry which is preliminary data.</text>
</comment>
<keyword evidence="4" id="KW-1003">Cell membrane</keyword>
<keyword evidence="7" id="KW-0808">Transferase</keyword>
<keyword evidence="21" id="KW-1185">Reference proteome</keyword>
<feature type="modified residue" description="4-aspartylphosphate" evidence="14">
    <location>
        <position position="589"/>
    </location>
</feature>
<keyword evidence="5" id="KW-0997">Cell inner membrane</keyword>
<dbReference type="CDD" id="cd16922">
    <property type="entry name" value="HATPase_EvgS-ArcB-TorS-like"/>
    <property type="match status" value="1"/>
</dbReference>
<dbReference type="SUPFAM" id="SSF47226">
    <property type="entry name" value="Histidine-containing phosphotransfer domain, HPT domain"/>
    <property type="match status" value="1"/>
</dbReference>
<dbReference type="InterPro" id="IPR001789">
    <property type="entry name" value="Sig_transdc_resp-reg_receiver"/>
</dbReference>
<proteinExistence type="predicted"/>
<dbReference type="PROSITE" id="PS50110">
    <property type="entry name" value="RESPONSE_REGULATORY"/>
    <property type="match status" value="1"/>
</dbReference>
<evidence type="ECO:0000259" key="19">
    <source>
        <dbReference type="PROSITE" id="PS50894"/>
    </source>
</evidence>
<dbReference type="InterPro" id="IPR005467">
    <property type="entry name" value="His_kinase_dom"/>
</dbReference>
<evidence type="ECO:0000256" key="3">
    <source>
        <dbReference type="ARBA" id="ARBA00012438"/>
    </source>
</evidence>
<dbReference type="SMART" id="SM00388">
    <property type="entry name" value="HisKA"/>
    <property type="match status" value="1"/>
</dbReference>
<dbReference type="PRINTS" id="PR00344">
    <property type="entry name" value="BCTRLSENSOR"/>
</dbReference>
<dbReference type="Pfam" id="PF02518">
    <property type="entry name" value="HATPase_c"/>
    <property type="match status" value="1"/>
</dbReference>
<feature type="domain" description="HPt" evidence="19">
    <location>
        <begin position="682"/>
        <end position="784"/>
    </location>
</feature>
<dbReference type="InterPro" id="IPR036641">
    <property type="entry name" value="HPT_dom_sf"/>
</dbReference>
<organism evidence="20 21">
    <name type="scientific">Wandonia haliotis</name>
    <dbReference type="NCBI Taxonomy" id="574963"/>
    <lineage>
        <taxon>Bacteria</taxon>
        <taxon>Pseudomonadati</taxon>
        <taxon>Bacteroidota</taxon>
        <taxon>Flavobacteriia</taxon>
        <taxon>Flavobacteriales</taxon>
        <taxon>Crocinitomicaceae</taxon>
        <taxon>Wandonia</taxon>
    </lineage>
</organism>
<dbReference type="Gene3D" id="1.10.287.130">
    <property type="match status" value="1"/>
</dbReference>
<dbReference type="Pfam" id="PF00072">
    <property type="entry name" value="Response_reg"/>
    <property type="match status" value="1"/>
</dbReference>
<feature type="coiled-coil region" evidence="15">
    <location>
        <begin position="99"/>
        <end position="126"/>
    </location>
</feature>
<evidence type="ECO:0000256" key="1">
    <source>
        <dbReference type="ARBA" id="ARBA00000085"/>
    </source>
</evidence>
<feature type="modified residue" description="Phosphohistidine" evidence="13">
    <location>
        <position position="721"/>
    </location>
</feature>
<dbReference type="SUPFAM" id="SSF55874">
    <property type="entry name" value="ATPase domain of HSP90 chaperone/DNA topoisomerase II/histidine kinase"/>
    <property type="match status" value="1"/>
</dbReference>
<dbReference type="PROSITE" id="PS50109">
    <property type="entry name" value="HIS_KIN"/>
    <property type="match status" value="1"/>
</dbReference>
<feature type="coiled-coil region" evidence="15">
    <location>
        <begin position="261"/>
        <end position="295"/>
    </location>
</feature>
<dbReference type="InterPro" id="IPR003661">
    <property type="entry name" value="HisK_dim/P_dom"/>
</dbReference>
<dbReference type="SUPFAM" id="SSF47384">
    <property type="entry name" value="Homodimeric domain of signal transducing histidine kinase"/>
    <property type="match status" value="1"/>
</dbReference>
<keyword evidence="6 14" id="KW-0597">Phosphoprotein</keyword>
<keyword evidence="11 16" id="KW-1133">Transmembrane helix</keyword>
<evidence type="ECO:0000256" key="9">
    <source>
        <dbReference type="ARBA" id="ARBA00022777"/>
    </source>
</evidence>
<evidence type="ECO:0000256" key="14">
    <source>
        <dbReference type="PROSITE-ProRule" id="PRU00169"/>
    </source>
</evidence>
<feature type="domain" description="Response regulatory" evidence="18">
    <location>
        <begin position="540"/>
        <end position="658"/>
    </location>
</feature>
<dbReference type="Gene3D" id="1.20.120.160">
    <property type="entry name" value="HPT domain"/>
    <property type="match status" value="1"/>
</dbReference>
<keyword evidence="10" id="KW-0547">Nucleotide-binding</keyword>
<dbReference type="SMART" id="SM00448">
    <property type="entry name" value="REC"/>
    <property type="match status" value="1"/>
</dbReference>
<evidence type="ECO:0000259" key="18">
    <source>
        <dbReference type="PROSITE" id="PS50110"/>
    </source>
</evidence>
<dbReference type="InterPro" id="IPR036097">
    <property type="entry name" value="HisK_dim/P_sf"/>
</dbReference>
<evidence type="ECO:0000256" key="8">
    <source>
        <dbReference type="ARBA" id="ARBA00022692"/>
    </source>
</evidence>
<dbReference type="Gene3D" id="3.40.50.2300">
    <property type="match status" value="1"/>
</dbReference>
<dbReference type="InterPro" id="IPR008207">
    <property type="entry name" value="Sig_transdc_His_kin_Hpt_dom"/>
</dbReference>
<keyword evidence="9" id="KW-0418">Kinase</keyword>
<evidence type="ECO:0000256" key="7">
    <source>
        <dbReference type="ARBA" id="ARBA00022679"/>
    </source>
</evidence>
<dbReference type="RefSeq" id="WP_343789598.1">
    <property type="nucleotide sequence ID" value="NZ_BAAAFH010000022.1"/>
</dbReference>
<dbReference type="PANTHER" id="PTHR43047">
    <property type="entry name" value="TWO-COMPONENT HISTIDINE PROTEIN KINASE"/>
    <property type="match status" value="1"/>
</dbReference>
<evidence type="ECO:0000256" key="2">
    <source>
        <dbReference type="ARBA" id="ARBA00004429"/>
    </source>
</evidence>
<name>A0ABN1MU58_9FLAO</name>
<evidence type="ECO:0000256" key="4">
    <source>
        <dbReference type="ARBA" id="ARBA00022475"/>
    </source>
</evidence>
<dbReference type="InterPro" id="IPR011006">
    <property type="entry name" value="CheY-like_superfamily"/>
</dbReference>
<evidence type="ECO:0000256" key="6">
    <source>
        <dbReference type="ARBA" id="ARBA00022553"/>
    </source>
</evidence>
<evidence type="ECO:0000256" key="11">
    <source>
        <dbReference type="ARBA" id="ARBA00022989"/>
    </source>
</evidence>
<comment type="subcellular location">
    <subcellularLocation>
        <location evidence="2">Cell inner membrane</location>
        <topology evidence="2">Multi-pass membrane protein</topology>
    </subcellularLocation>
</comment>
<evidence type="ECO:0000313" key="21">
    <source>
        <dbReference type="Proteomes" id="UP001501126"/>
    </source>
</evidence>
<evidence type="ECO:0000256" key="15">
    <source>
        <dbReference type="SAM" id="Coils"/>
    </source>
</evidence>
<dbReference type="Gene3D" id="3.30.565.10">
    <property type="entry name" value="Histidine kinase-like ATPase, C-terminal domain"/>
    <property type="match status" value="1"/>
</dbReference>
<evidence type="ECO:0000259" key="17">
    <source>
        <dbReference type="PROSITE" id="PS50109"/>
    </source>
</evidence>
<dbReference type="EMBL" id="BAAAFH010000022">
    <property type="protein sequence ID" value="GAA0876545.1"/>
    <property type="molecule type" value="Genomic_DNA"/>
</dbReference>
<evidence type="ECO:0000256" key="12">
    <source>
        <dbReference type="ARBA" id="ARBA00023136"/>
    </source>
</evidence>
<dbReference type="Pfam" id="PF01627">
    <property type="entry name" value="Hpt"/>
    <property type="match status" value="1"/>
</dbReference>
<evidence type="ECO:0000313" key="20">
    <source>
        <dbReference type="EMBL" id="GAA0876545.1"/>
    </source>
</evidence>
<evidence type="ECO:0000256" key="10">
    <source>
        <dbReference type="ARBA" id="ARBA00022840"/>
    </source>
</evidence>
<dbReference type="SMART" id="SM00387">
    <property type="entry name" value="HATPase_c"/>
    <property type="match status" value="1"/>
</dbReference>
<evidence type="ECO:0000256" key="13">
    <source>
        <dbReference type="PROSITE-ProRule" id="PRU00110"/>
    </source>
</evidence>
<gene>
    <name evidence="20" type="ORF">GCM10009118_29550</name>
</gene>
<keyword evidence="12 16" id="KW-0472">Membrane</keyword>
<keyword evidence="8 16" id="KW-0812">Transmembrane</keyword>
<dbReference type="InterPro" id="IPR003594">
    <property type="entry name" value="HATPase_dom"/>
</dbReference>
<comment type="catalytic activity">
    <reaction evidence="1">
        <text>ATP + protein L-histidine = ADP + protein N-phospho-L-histidine.</text>
        <dbReference type="EC" id="2.7.13.3"/>
    </reaction>
</comment>
<sequence length="784" mass="88804">MELSEKNTTKRIILLVIVGVICVLVTAVVSNRYLSGLLREVLHEAKSDREVRLVGEVQKRFAEAELALLSFKMYNDSVYYFGYRRALEAQDSLRNELRKGESNREIAGLMKQLAELSEEKEVVLDSLFRYDFLPDFQGVLDGLESDLINIPVVQNEKRLLLAQKKMRERYEAQAGNVFANLRNELKKAIRIREQDYAWIHAELINVTNRIAKVSRMITEKKTGITMSKGSIAEKKAEQTKIIILVFSLVIAILMLVLIWFIIRYQRSVRESREQAERAKKKAEELAKTREDFLANMSHEIRTPMNAIAGFTDELLKSELQPDTFESLLVIKKSSDHLLQIINEILDFSTLEKGSMKLEAVKFDPALIVEDVLTIVKSGSLEKGNKIEVEFSEDVPEWVVGDPSRLRQILLNLVGNATKFTENGQITIEVNVQEKQSAYCELVFTIADTGIGIPEEKLEGIFDTFTQASSDTFRKYGGSGLGLSITKRLVDLFGGTIHLESELDKGTVFTVTIPVDLVEEISATENLKEEVEEKLNLNGLKVLIVDDNEFNRKLLRTLLKRNGTETHELSDGTEVMSYLESNPIDIILMDLRMPGKDGSQTTRELKAGQDERIAAIPVIGVSATVSPEEKKEALDSGMVAMVTKPFTETRLIHVLQKFVPSKYRVPVGERLDFTELESLDEGGNGFLIELLEIYISSTEEGVENLDQAFKNQDIQAIREAAHKIASPNKHIGAMTLYNHLKELERMAFSGESWKDLRAVMIEVDEEYKAVRYMVEKKLTELKRKI</sequence>
<dbReference type="EC" id="2.7.13.3" evidence="3"/>
<protein>
    <recommendedName>
        <fullName evidence="3">histidine kinase</fullName>
        <ecNumber evidence="3">2.7.13.3</ecNumber>
    </recommendedName>
</protein>
<dbReference type="InterPro" id="IPR004358">
    <property type="entry name" value="Sig_transdc_His_kin-like_C"/>
</dbReference>
<dbReference type="Proteomes" id="UP001501126">
    <property type="component" value="Unassembled WGS sequence"/>
</dbReference>
<feature type="domain" description="Histidine kinase" evidence="17">
    <location>
        <begin position="295"/>
        <end position="516"/>
    </location>
</feature>
<dbReference type="PROSITE" id="PS50894">
    <property type="entry name" value="HPT"/>
    <property type="match status" value="1"/>
</dbReference>
<dbReference type="InterPro" id="IPR036890">
    <property type="entry name" value="HATPase_C_sf"/>
</dbReference>
<keyword evidence="15" id="KW-0175">Coiled coil</keyword>